<comment type="catalytic activity">
    <reaction evidence="13 14">
        <text>protoporphyrinogen IX + 3 A = protoporphyrin IX + 3 AH2</text>
        <dbReference type="Rhea" id="RHEA:62000"/>
        <dbReference type="ChEBI" id="CHEBI:13193"/>
        <dbReference type="ChEBI" id="CHEBI:17499"/>
        <dbReference type="ChEBI" id="CHEBI:57306"/>
        <dbReference type="ChEBI" id="CHEBI:57307"/>
    </reaction>
</comment>
<keyword evidence="5 14" id="KW-1003">Cell membrane</keyword>
<evidence type="ECO:0000256" key="4">
    <source>
        <dbReference type="ARBA" id="ARBA00017504"/>
    </source>
</evidence>
<organism evidence="16 17">
    <name type="scientific">Pseudescherichia vulneris NBRC 102420</name>
    <dbReference type="NCBI Taxonomy" id="1115515"/>
    <lineage>
        <taxon>Bacteria</taxon>
        <taxon>Pseudomonadati</taxon>
        <taxon>Pseudomonadota</taxon>
        <taxon>Gammaproteobacteria</taxon>
        <taxon>Enterobacterales</taxon>
        <taxon>Enterobacteriaceae</taxon>
        <taxon>Pseudescherichia</taxon>
    </lineage>
</organism>
<sequence length="145" mass="15798">MDYRWLDALHIMAGVIWLGGIFMMAAIVAAWSQSRSAVAKGESNPLLEYVRRWNRFVTSPAMILLWALGIALMLKGDWLLPLWLGIKLAVLVFLSAVHGILSGSLRRLATGETSTVSLLARNAAWLTVVVVIVVVALAVVKPFSG</sequence>
<dbReference type="STRING" id="1115515.EV102420_22_00890"/>
<dbReference type="GO" id="GO:0070818">
    <property type="term" value="F:protoporphyrinogen oxidase activity"/>
    <property type="evidence" value="ECO:0007669"/>
    <property type="project" value="UniProtKB-UniRule"/>
</dbReference>
<keyword evidence="10" id="KW-0560">Oxidoreductase</keyword>
<dbReference type="GO" id="GO:0046872">
    <property type="term" value="F:metal ion binding"/>
    <property type="evidence" value="ECO:0007669"/>
    <property type="project" value="UniProtKB-UniRule"/>
</dbReference>
<dbReference type="InterPro" id="IPR005265">
    <property type="entry name" value="HemJ-like"/>
</dbReference>
<comment type="pathway">
    <text evidence="2 14">Porphyrin-containing compound metabolism; protoporphyrin-IX biosynthesis; protoporphyrin-IX from protoporphyrinogen-IX: step 1/1.</text>
</comment>
<dbReference type="PANTHER" id="PTHR40255">
    <property type="entry name" value="UPF0093 MEMBRANE PROTEIN SLR1790"/>
    <property type="match status" value="1"/>
</dbReference>
<comment type="similarity">
    <text evidence="3 14">Belongs to the HemJ family.</text>
</comment>
<name>A0A090V6J5_PSEVU</name>
<keyword evidence="6 14" id="KW-0349">Heme</keyword>
<feature type="transmembrane region" description="Helical" evidence="15">
    <location>
        <begin position="122"/>
        <end position="140"/>
    </location>
</feature>
<dbReference type="Proteomes" id="UP000029462">
    <property type="component" value="Unassembled WGS sequence"/>
</dbReference>
<keyword evidence="7 15" id="KW-0812">Transmembrane</keyword>
<keyword evidence="12 14" id="KW-0472">Membrane</keyword>
<dbReference type="AlphaFoldDB" id="A0A090V6J5"/>
<feature type="transmembrane region" description="Helical" evidence="15">
    <location>
        <begin position="80"/>
        <end position="101"/>
    </location>
</feature>
<dbReference type="GO" id="GO:0005886">
    <property type="term" value="C:plasma membrane"/>
    <property type="evidence" value="ECO:0007669"/>
    <property type="project" value="UniProtKB-SubCell"/>
</dbReference>
<dbReference type="UniPathway" id="UPA00251">
    <property type="reaction ID" value="UER00324"/>
</dbReference>
<evidence type="ECO:0000256" key="13">
    <source>
        <dbReference type="ARBA" id="ARBA00048390"/>
    </source>
</evidence>
<evidence type="ECO:0000256" key="10">
    <source>
        <dbReference type="ARBA" id="ARBA00023002"/>
    </source>
</evidence>
<accession>A0A090V6J5</accession>
<comment type="function">
    <text evidence="14">Catalyzes the oxidation of protoporphyrinogen IX to protoporphyrin IX.</text>
</comment>
<dbReference type="EC" id="1.3.99.-" evidence="14"/>
<evidence type="ECO:0000256" key="9">
    <source>
        <dbReference type="ARBA" id="ARBA00022989"/>
    </source>
</evidence>
<keyword evidence="11 14" id="KW-0408">Iron</keyword>
<comment type="subcellular location">
    <subcellularLocation>
        <location evidence="1">Cell membrane</location>
        <topology evidence="1">Multi-pass membrane protein</topology>
    </subcellularLocation>
</comment>
<evidence type="ECO:0000256" key="3">
    <source>
        <dbReference type="ARBA" id="ARBA00006501"/>
    </source>
</evidence>
<keyword evidence="8 14" id="KW-0479">Metal-binding</keyword>
<protein>
    <recommendedName>
        <fullName evidence="4 14">Protoporphyrinogen IX oxidase</fullName>
        <ecNumber evidence="14">1.3.99.-</ecNumber>
    </recommendedName>
</protein>
<dbReference type="Pfam" id="PF03653">
    <property type="entry name" value="UPF0093"/>
    <property type="match status" value="1"/>
</dbReference>
<dbReference type="eggNOG" id="COG1981">
    <property type="taxonomic scope" value="Bacteria"/>
</dbReference>
<evidence type="ECO:0000256" key="14">
    <source>
        <dbReference type="PIRNR" id="PIRNR004638"/>
    </source>
</evidence>
<feature type="transmembrane region" description="Helical" evidence="15">
    <location>
        <begin position="53"/>
        <end position="74"/>
    </location>
</feature>
<dbReference type="PIRSF" id="PIRSF004638">
    <property type="entry name" value="UCP004638"/>
    <property type="match status" value="1"/>
</dbReference>
<evidence type="ECO:0000256" key="8">
    <source>
        <dbReference type="ARBA" id="ARBA00022723"/>
    </source>
</evidence>
<evidence type="ECO:0000313" key="16">
    <source>
        <dbReference type="EMBL" id="GAL59768.1"/>
    </source>
</evidence>
<evidence type="ECO:0000256" key="1">
    <source>
        <dbReference type="ARBA" id="ARBA00004651"/>
    </source>
</evidence>
<evidence type="ECO:0000256" key="7">
    <source>
        <dbReference type="ARBA" id="ARBA00022692"/>
    </source>
</evidence>
<gene>
    <name evidence="16" type="ORF">EV102420_22_00890</name>
</gene>
<keyword evidence="9 15" id="KW-1133">Transmembrane helix</keyword>
<proteinExistence type="inferred from homology"/>
<dbReference type="GO" id="GO:0006782">
    <property type="term" value="P:protoporphyrinogen IX biosynthetic process"/>
    <property type="evidence" value="ECO:0007669"/>
    <property type="project" value="UniProtKB-UniRule"/>
</dbReference>
<comment type="caution">
    <text evidence="16">The sequence shown here is derived from an EMBL/GenBank/DDBJ whole genome shotgun (WGS) entry which is preliminary data.</text>
</comment>
<dbReference type="PANTHER" id="PTHR40255:SF1">
    <property type="entry name" value="PROTOPORPHYRINOGEN IX OXIDASE"/>
    <property type="match status" value="1"/>
</dbReference>
<feature type="transmembrane region" description="Helical" evidence="15">
    <location>
        <begin position="12"/>
        <end position="32"/>
    </location>
</feature>
<evidence type="ECO:0000256" key="11">
    <source>
        <dbReference type="ARBA" id="ARBA00023004"/>
    </source>
</evidence>
<evidence type="ECO:0000256" key="5">
    <source>
        <dbReference type="ARBA" id="ARBA00022475"/>
    </source>
</evidence>
<dbReference type="EMBL" id="BBMZ01000022">
    <property type="protein sequence ID" value="GAL59768.1"/>
    <property type="molecule type" value="Genomic_DNA"/>
</dbReference>
<keyword evidence="17" id="KW-1185">Reference proteome</keyword>
<comment type="cofactor">
    <cofactor evidence="14">
        <name>heme b</name>
        <dbReference type="ChEBI" id="CHEBI:60344"/>
    </cofactor>
    <text evidence="14">Binds 1 heme b (iron(II)-protoporphyrin IX) group per subunit.</text>
</comment>
<evidence type="ECO:0000256" key="2">
    <source>
        <dbReference type="ARBA" id="ARBA00005073"/>
    </source>
</evidence>
<reference evidence="16 17" key="1">
    <citation type="submission" date="2014-09" db="EMBL/GenBank/DDBJ databases">
        <title>Whole genome shotgun sequence of Escherichia vulneris NBRC 102420.</title>
        <authorList>
            <person name="Yoshida Y."/>
            <person name="Hosoyama A."/>
            <person name="Tsuchikane K."/>
            <person name="Ohji S."/>
            <person name="Ichikawa N."/>
            <person name="Kimura A."/>
            <person name="Yamazoe A."/>
            <person name="Ezaki T."/>
            <person name="Fujita N."/>
        </authorList>
    </citation>
    <scope>NUCLEOTIDE SEQUENCE [LARGE SCALE GENOMIC DNA]</scope>
    <source>
        <strain evidence="16 17">NBRC 102420</strain>
    </source>
</reference>
<dbReference type="RefSeq" id="WP_042394128.1">
    <property type="nucleotide sequence ID" value="NZ_BBMZ01000022.1"/>
</dbReference>
<evidence type="ECO:0000256" key="6">
    <source>
        <dbReference type="ARBA" id="ARBA00022617"/>
    </source>
</evidence>
<evidence type="ECO:0000313" key="17">
    <source>
        <dbReference type="Proteomes" id="UP000029462"/>
    </source>
</evidence>
<evidence type="ECO:0000256" key="15">
    <source>
        <dbReference type="SAM" id="Phobius"/>
    </source>
</evidence>
<evidence type="ECO:0000256" key="12">
    <source>
        <dbReference type="ARBA" id="ARBA00023136"/>
    </source>
</evidence>